<sequence>MGSKKKRKWTVFFLIKSVGGNMPEVIRMINDIRCLELKAHVNVIVCLHFYRENLTALLKGDVSLLPVEIPDPTLTTMFFRLLPLPAGTTGFSHELYEVLEERDFDITNPVHLEKYFRQQVLLPFKAKHYILFSWDHGRAYGMFSLKFTALHTLKRTFEPVCNEEAKILTMEELAWAIRCTFGKKKVDVAIMMNCYMQFFDAGYALRHSVKYLVAPEGHMDFEGYNYHYLFQVLNNDEHVTPRKIARLAVKSFASKVYTDVDEEELAKNSTALFATDLRYYDSLAEQIEVLANILLQRLATDKEAIVEARDNGHFLAVGLLDFYHFTRQMAAQKLLSENFLCASRLLSIRDLVVIQSHIGKKIEKPNSGFSIFFPMAGASEIPREGFDDFFETAFMKDSTWKMLIEACAET</sequence>
<name>A0AAP2GE98_9BACT</name>
<protein>
    <submittedName>
        <fullName evidence="1">Uncharacterized protein</fullName>
    </submittedName>
</protein>
<comment type="caution">
    <text evidence="1">The sequence shown here is derived from an EMBL/GenBank/DDBJ whole genome shotgun (WGS) entry which is preliminary data.</text>
</comment>
<dbReference type="RefSeq" id="WP_254091359.1">
    <property type="nucleotide sequence ID" value="NZ_JAHESC010000023.1"/>
</dbReference>
<dbReference type="Proteomes" id="UP001319180">
    <property type="component" value="Unassembled WGS sequence"/>
</dbReference>
<dbReference type="InterPro" id="IPR005077">
    <property type="entry name" value="Peptidase_C11"/>
</dbReference>
<organism evidence="1 2">
    <name type="scientific">Dawidia soli</name>
    <dbReference type="NCBI Taxonomy" id="2782352"/>
    <lineage>
        <taxon>Bacteria</taxon>
        <taxon>Pseudomonadati</taxon>
        <taxon>Bacteroidota</taxon>
        <taxon>Cytophagia</taxon>
        <taxon>Cytophagales</taxon>
        <taxon>Chryseotaleaceae</taxon>
        <taxon>Dawidia</taxon>
    </lineage>
</organism>
<dbReference type="PANTHER" id="PTHR37835:SF1">
    <property type="entry name" value="ALPHA-CLOSTRIPAIN"/>
    <property type="match status" value="1"/>
</dbReference>
<gene>
    <name evidence="1" type="ORF">KK078_16295</name>
</gene>
<dbReference type="Pfam" id="PF03415">
    <property type="entry name" value="Peptidase_C11"/>
    <property type="match status" value="1"/>
</dbReference>
<evidence type="ECO:0000313" key="1">
    <source>
        <dbReference type="EMBL" id="MBT1688132.1"/>
    </source>
</evidence>
<dbReference type="AlphaFoldDB" id="A0AAP2GE98"/>
<proteinExistence type="predicted"/>
<dbReference type="PANTHER" id="PTHR37835">
    <property type="entry name" value="ALPHA-CLOSTRIPAIN"/>
    <property type="match status" value="1"/>
</dbReference>
<keyword evidence="2" id="KW-1185">Reference proteome</keyword>
<evidence type="ECO:0000313" key="2">
    <source>
        <dbReference type="Proteomes" id="UP001319180"/>
    </source>
</evidence>
<accession>A0AAP2GE98</accession>
<reference evidence="1 2" key="1">
    <citation type="submission" date="2021-05" db="EMBL/GenBank/DDBJ databases">
        <title>A Polyphasic approach of four new species of the genus Ohtaekwangia: Ohtaekwangia histidinii sp. nov., Ohtaekwangia cretensis sp. nov., Ohtaekwangia indiensis sp. nov., Ohtaekwangia reichenbachii sp. nov. from diverse environment.</title>
        <authorList>
            <person name="Octaviana S."/>
        </authorList>
    </citation>
    <scope>NUCLEOTIDE SEQUENCE [LARGE SCALE GENOMIC DNA]</scope>
    <source>
        <strain evidence="1 2">PWU37</strain>
    </source>
</reference>
<dbReference type="EMBL" id="JAHESC010000023">
    <property type="protein sequence ID" value="MBT1688132.1"/>
    <property type="molecule type" value="Genomic_DNA"/>
</dbReference>